<proteinExistence type="predicted"/>
<dbReference type="PROSITE" id="PS51296">
    <property type="entry name" value="RIESKE"/>
    <property type="match status" value="1"/>
</dbReference>
<keyword evidence="4" id="KW-0408">Iron</keyword>
<dbReference type="Gene3D" id="2.102.10.10">
    <property type="entry name" value="Rieske [2Fe-2S] iron-sulphur domain"/>
    <property type="match status" value="1"/>
</dbReference>
<dbReference type="InterPro" id="IPR045623">
    <property type="entry name" value="LigXa_C"/>
</dbReference>
<dbReference type="CDD" id="cd08878">
    <property type="entry name" value="RHO_alpha_C_DMO-like"/>
    <property type="match status" value="1"/>
</dbReference>
<dbReference type="InterPro" id="IPR036922">
    <property type="entry name" value="Rieske_2Fe-2S_sf"/>
</dbReference>
<dbReference type="SUPFAM" id="SSF55961">
    <property type="entry name" value="Bet v1-like"/>
    <property type="match status" value="1"/>
</dbReference>
<dbReference type="PANTHER" id="PTHR21266">
    <property type="entry name" value="IRON-SULFUR DOMAIN CONTAINING PROTEIN"/>
    <property type="match status" value="1"/>
</dbReference>
<dbReference type="InterPro" id="IPR017941">
    <property type="entry name" value="Rieske_2Fe-2S"/>
</dbReference>
<evidence type="ECO:0000256" key="3">
    <source>
        <dbReference type="ARBA" id="ARBA00023002"/>
    </source>
</evidence>
<dbReference type="Pfam" id="PF19301">
    <property type="entry name" value="LigXa_C"/>
    <property type="match status" value="1"/>
</dbReference>
<evidence type="ECO:0000256" key="5">
    <source>
        <dbReference type="ARBA" id="ARBA00023014"/>
    </source>
</evidence>
<feature type="domain" description="Rieske" evidence="6">
    <location>
        <begin position="27"/>
        <end position="133"/>
    </location>
</feature>
<gene>
    <name evidence="7" type="ORF">SAMN02745775_102562</name>
</gene>
<evidence type="ECO:0000256" key="2">
    <source>
        <dbReference type="ARBA" id="ARBA00022723"/>
    </source>
</evidence>
<sequence>MISAEQNERLTRVGPGTPGGKVLRHYWQPIALVDELEGRRPVRPVRALGQDFVLFRDEAGRIGLLDRDCPHRNADLAFGRLEDGGLRCPFHGWLFDVTGKCLETPAEPEGSTLCTRIKQRSYPVEIRSGIVFAYLGEGAAPPFPAFDCFAAPDTHTFAFKGLIECNWLQALEVGIDPAHASFLHRFFDDGDEKESYGKQFRATSDGSDLPMTYVLREFPRPRIEVDNTPYGLRVTALRSINDATTHVRVTNLFFPQAFVIPMSAEMTITQWHMPVDDTRCYWIAIFTSFAGPVDRARMRAQRLENYSLPDYLPKKGRQNDYGFDAEEQASKTYTGMGEDINVHDQWAVESQGAIQDRTRETLASSDKAIAANRRLLMRAMAAVEEGKRPALLQEDATADLTGPGTIDTMAPAANWETHWRQAVERRRGAAPWAPPALAAE</sequence>
<name>A0A1I3ZMD2_9PROT</name>
<dbReference type="Gene3D" id="3.90.380.10">
    <property type="entry name" value="Naphthalene 1,2-dioxygenase Alpha Subunit, Chain A, domain 1"/>
    <property type="match status" value="1"/>
</dbReference>
<accession>A0A1I3ZMD2</accession>
<dbReference type="CDD" id="cd03479">
    <property type="entry name" value="Rieske_RO_Alpha_PhDO_like"/>
    <property type="match status" value="1"/>
</dbReference>
<dbReference type="Pfam" id="PF00355">
    <property type="entry name" value="Rieske"/>
    <property type="match status" value="1"/>
</dbReference>
<dbReference type="EMBL" id="FOSQ01000002">
    <property type="protein sequence ID" value="SFK44719.1"/>
    <property type="molecule type" value="Genomic_DNA"/>
</dbReference>
<evidence type="ECO:0000313" key="7">
    <source>
        <dbReference type="EMBL" id="SFK44719.1"/>
    </source>
</evidence>
<dbReference type="RefSeq" id="WP_092958742.1">
    <property type="nucleotide sequence ID" value="NZ_FOSQ01000002.1"/>
</dbReference>
<dbReference type="SUPFAM" id="SSF50022">
    <property type="entry name" value="ISP domain"/>
    <property type="match status" value="1"/>
</dbReference>
<organism evidence="7 8">
    <name type="scientific">Falsiroseomonas stagni DSM 19981</name>
    <dbReference type="NCBI Taxonomy" id="1123062"/>
    <lineage>
        <taxon>Bacteria</taxon>
        <taxon>Pseudomonadati</taxon>
        <taxon>Pseudomonadota</taxon>
        <taxon>Alphaproteobacteria</taxon>
        <taxon>Acetobacterales</taxon>
        <taxon>Roseomonadaceae</taxon>
        <taxon>Falsiroseomonas</taxon>
    </lineage>
</organism>
<keyword evidence="2" id="KW-0479">Metal-binding</keyword>
<protein>
    <submittedName>
        <fullName evidence="7">Rieske [2Fe-2S] domain-containing protein</fullName>
    </submittedName>
</protein>
<reference evidence="7 8" key="1">
    <citation type="submission" date="2016-10" db="EMBL/GenBank/DDBJ databases">
        <authorList>
            <person name="de Groot N.N."/>
        </authorList>
    </citation>
    <scope>NUCLEOTIDE SEQUENCE [LARGE SCALE GENOMIC DNA]</scope>
    <source>
        <strain evidence="7 8">DSM 19981</strain>
    </source>
</reference>
<dbReference type="AlphaFoldDB" id="A0A1I3ZMD2"/>
<keyword evidence="8" id="KW-1185">Reference proteome</keyword>
<dbReference type="GO" id="GO:0051537">
    <property type="term" value="F:2 iron, 2 sulfur cluster binding"/>
    <property type="evidence" value="ECO:0007669"/>
    <property type="project" value="UniProtKB-KW"/>
</dbReference>
<dbReference type="InterPro" id="IPR050584">
    <property type="entry name" value="Cholesterol_7-desaturase"/>
</dbReference>
<keyword evidence="5" id="KW-0411">Iron-sulfur</keyword>
<evidence type="ECO:0000259" key="6">
    <source>
        <dbReference type="PROSITE" id="PS51296"/>
    </source>
</evidence>
<keyword evidence="3" id="KW-0560">Oxidoreductase</keyword>
<evidence type="ECO:0000256" key="4">
    <source>
        <dbReference type="ARBA" id="ARBA00023004"/>
    </source>
</evidence>
<keyword evidence="1" id="KW-0001">2Fe-2S</keyword>
<dbReference type="PANTHER" id="PTHR21266:SF59">
    <property type="entry name" value="BLR4922 PROTEIN"/>
    <property type="match status" value="1"/>
</dbReference>
<dbReference type="Proteomes" id="UP000199473">
    <property type="component" value="Unassembled WGS sequence"/>
</dbReference>
<evidence type="ECO:0000313" key="8">
    <source>
        <dbReference type="Proteomes" id="UP000199473"/>
    </source>
</evidence>
<evidence type="ECO:0000256" key="1">
    <source>
        <dbReference type="ARBA" id="ARBA00022714"/>
    </source>
</evidence>
<dbReference type="GO" id="GO:0016491">
    <property type="term" value="F:oxidoreductase activity"/>
    <property type="evidence" value="ECO:0007669"/>
    <property type="project" value="UniProtKB-KW"/>
</dbReference>
<dbReference type="GO" id="GO:0046872">
    <property type="term" value="F:metal ion binding"/>
    <property type="evidence" value="ECO:0007669"/>
    <property type="project" value="UniProtKB-KW"/>
</dbReference>
<dbReference type="STRING" id="1123062.SAMN02745775_102562"/>
<dbReference type="OrthoDB" id="9800776at2"/>